<dbReference type="PANTHER" id="PTHR21428:SF11">
    <property type="entry name" value="MEDIATOR OF RNA POLYMERASE II TRANSCRIPTION SUBUNIT 7"/>
    <property type="match status" value="1"/>
</dbReference>
<dbReference type="Gene3D" id="6.10.140.200">
    <property type="match status" value="1"/>
</dbReference>
<evidence type="ECO:0000256" key="7">
    <source>
        <dbReference type="ARBA" id="ARBA00023242"/>
    </source>
</evidence>
<evidence type="ECO:0000256" key="6">
    <source>
        <dbReference type="ARBA" id="ARBA00023163"/>
    </source>
</evidence>
<feature type="region of interest" description="Disordered" evidence="9">
    <location>
        <begin position="38"/>
        <end position="58"/>
    </location>
</feature>
<evidence type="ECO:0000256" key="9">
    <source>
        <dbReference type="SAM" id="MobiDB-lite"/>
    </source>
</evidence>
<dbReference type="GO" id="GO:0070847">
    <property type="term" value="C:core mediator complex"/>
    <property type="evidence" value="ECO:0007669"/>
    <property type="project" value="TreeGrafter"/>
</dbReference>
<sequence length="230" mass="26318">MSPHPTQEAPLPITNTLFPPPPAYWQSFTDHNIERYEALSGSSFNEPGPSSKATNGDIQVDLSEEEKRELEELKVRLDKPKAQWVEEDGRWMCFGNLFSTKPTIPSIKDIGLPPLFQTTSEPNEALPNLLSSFLHTVLLLLDVLMNSARTPDEMMHAGWAHEGDQYIQHLSNLSASMMIHSNSLRKMQSEATLILMMEREIEERKKQTEMMRRKCKEISMNIRRLKAARV</sequence>
<evidence type="ECO:0000256" key="2">
    <source>
        <dbReference type="ARBA" id="ARBA00009994"/>
    </source>
</evidence>
<keyword evidence="7 8" id="KW-0539">Nucleus</keyword>
<keyword evidence="12" id="KW-1185">Reference proteome</keyword>
<reference evidence="11" key="2">
    <citation type="submission" date="2013-07" db="EMBL/GenBank/DDBJ databases">
        <authorList>
            <consortium name="The Broad Institute Genome Sequencing Platform"/>
            <person name="Cuomo C."/>
            <person name="Litvintseva A."/>
            <person name="Chen Y."/>
            <person name="Heitman J."/>
            <person name="Sun S."/>
            <person name="Springer D."/>
            <person name="Dromer F."/>
            <person name="Young S.K."/>
            <person name="Zeng Q."/>
            <person name="Gargeya S."/>
            <person name="Fitzgerald M."/>
            <person name="Abouelleil A."/>
            <person name="Alvarado L."/>
            <person name="Berlin A.M."/>
            <person name="Chapman S.B."/>
            <person name="Dewar J."/>
            <person name="Goldberg J."/>
            <person name="Griggs A."/>
            <person name="Gujja S."/>
            <person name="Hansen M."/>
            <person name="Howarth C."/>
            <person name="Imamovic A."/>
            <person name="Larimer J."/>
            <person name="McCowan C."/>
            <person name="Murphy C."/>
            <person name="Pearson M."/>
            <person name="Priest M."/>
            <person name="Roberts A."/>
            <person name="Saif S."/>
            <person name="Shea T."/>
            <person name="Sykes S."/>
            <person name="Wortman J."/>
            <person name="Nusbaum C."/>
            <person name="Birren B."/>
        </authorList>
    </citation>
    <scope>NUCLEOTIDE SEQUENCE</scope>
    <source>
        <strain evidence="11">CBS 10118</strain>
    </source>
</reference>
<dbReference type="EMBL" id="CP144542">
    <property type="protein sequence ID" value="WVW82559.1"/>
    <property type="molecule type" value="Genomic_DNA"/>
</dbReference>
<dbReference type="KEGG" id="kbi:30207675"/>
<dbReference type="PANTHER" id="PTHR21428">
    <property type="entry name" value="MEDIATOR OF RNA POLYMERASE II TRANSCRIPTION SUBUNIT 7"/>
    <property type="match status" value="1"/>
</dbReference>
<dbReference type="GO" id="GO:0006357">
    <property type="term" value="P:regulation of transcription by RNA polymerase II"/>
    <property type="evidence" value="ECO:0007669"/>
    <property type="project" value="InterPro"/>
</dbReference>
<evidence type="ECO:0000313" key="12">
    <source>
        <dbReference type="Proteomes" id="UP000092730"/>
    </source>
</evidence>
<dbReference type="VEuPathDB" id="FungiDB:I302_03276"/>
<comment type="similarity">
    <text evidence="2 8">Belongs to the Mediator complex subunit 7 family.</text>
</comment>
<evidence type="ECO:0000256" key="3">
    <source>
        <dbReference type="ARBA" id="ARBA00020631"/>
    </source>
</evidence>
<comment type="function">
    <text evidence="8">Component of the Mediator complex, a coactivator involved in the regulated transcription of nearly all RNA polymerase II-dependent genes. Mediator functions as a bridge to convey information from gene-specific regulatory proteins to the basal RNA polymerase II transcription machinery.</text>
</comment>
<evidence type="ECO:0000256" key="5">
    <source>
        <dbReference type="ARBA" id="ARBA00023159"/>
    </source>
</evidence>
<proteinExistence type="inferred from homology"/>
<dbReference type="GO" id="GO:0016592">
    <property type="term" value="C:mediator complex"/>
    <property type="evidence" value="ECO:0007669"/>
    <property type="project" value="InterPro"/>
</dbReference>
<reference evidence="11" key="4">
    <citation type="submission" date="2024-02" db="EMBL/GenBank/DDBJ databases">
        <title>Comparative genomics of Cryptococcus and Kwoniella reveals pathogenesis evolution and contrasting modes of karyotype evolution via chromosome fusion or intercentromeric recombination.</title>
        <authorList>
            <person name="Coelho M.A."/>
            <person name="David-Palma M."/>
            <person name="Shea T."/>
            <person name="Bowers K."/>
            <person name="McGinley-Smith S."/>
            <person name="Mohammad A.W."/>
            <person name="Gnirke A."/>
            <person name="Yurkov A.M."/>
            <person name="Nowrousian M."/>
            <person name="Sun S."/>
            <person name="Cuomo C.A."/>
            <person name="Heitman J."/>
        </authorList>
    </citation>
    <scope>NUCLEOTIDE SEQUENCE</scope>
    <source>
        <strain evidence="11">CBS 10118</strain>
    </source>
</reference>
<dbReference type="InterPro" id="IPR009244">
    <property type="entry name" value="Mediatior_Med7"/>
</dbReference>
<dbReference type="GeneID" id="30207675"/>
<dbReference type="OrthoDB" id="10253553at2759"/>
<dbReference type="Pfam" id="PF05983">
    <property type="entry name" value="Med7"/>
    <property type="match status" value="1"/>
</dbReference>
<dbReference type="InterPro" id="IPR037212">
    <property type="entry name" value="Med7/Med21-like"/>
</dbReference>
<gene>
    <name evidence="10" type="ORF">I302_03276</name>
    <name evidence="11" type="ORF">I302_104570</name>
</gene>
<name>A0A1B9GBM1_9TREE</name>
<comment type="subunit">
    <text evidence="8">Component of the Mediator complex.</text>
</comment>
<comment type="subcellular location">
    <subcellularLocation>
        <location evidence="1 8">Nucleus</location>
    </subcellularLocation>
</comment>
<dbReference type="InterPro" id="IPR044888">
    <property type="entry name" value="Mediatior_Med7_sf"/>
</dbReference>
<organism evidence="10">
    <name type="scientific">Kwoniella bestiolae CBS 10118</name>
    <dbReference type="NCBI Taxonomy" id="1296100"/>
    <lineage>
        <taxon>Eukaryota</taxon>
        <taxon>Fungi</taxon>
        <taxon>Dikarya</taxon>
        <taxon>Basidiomycota</taxon>
        <taxon>Agaricomycotina</taxon>
        <taxon>Tremellomycetes</taxon>
        <taxon>Tremellales</taxon>
        <taxon>Cryptococcaceae</taxon>
        <taxon>Kwoniella</taxon>
    </lineage>
</organism>
<evidence type="ECO:0000256" key="4">
    <source>
        <dbReference type="ARBA" id="ARBA00023015"/>
    </source>
</evidence>
<dbReference type="RefSeq" id="XP_019049487.1">
    <property type="nucleotide sequence ID" value="XM_019189925.1"/>
</dbReference>
<dbReference type="GO" id="GO:0003712">
    <property type="term" value="F:transcription coregulator activity"/>
    <property type="evidence" value="ECO:0007669"/>
    <property type="project" value="InterPro"/>
</dbReference>
<evidence type="ECO:0000256" key="1">
    <source>
        <dbReference type="ARBA" id="ARBA00004123"/>
    </source>
</evidence>
<keyword evidence="5 8" id="KW-0010">Activator</keyword>
<keyword evidence="4 8" id="KW-0805">Transcription regulation</keyword>
<dbReference type="Gene3D" id="6.10.140.1520">
    <property type="match status" value="1"/>
</dbReference>
<keyword evidence="6 8" id="KW-0804">Transcription</keyword>
<reference evidence="10" key="3">
    <citation type="submission" date="2014-01" db="EMBL/GenBank/DDBJ databases">
        <title>Evolution of pathogenesis and genome organization in the Tremellales.</title>
        <authorList>
            <person name="Cuomo C."/>
            <person name="Litvintseva A."/>
            <person name="Heitman J."/>
            <person name="Chen Y."/>
            <person name="Sun S."/>
            <person name="Springer D."/>
            <person name="Dromer F."/>
            <person name="Young S."/>
            <person name="Zeng Q."/>
            <person name="Chapman S."/>
            <person name="Gujja S."/>
            <person name="Saif S."/>
            <person name="Birren B."/>
        </authorList>
    </citation>
    <scope>NUCLEOTIDE SEQUENCE</scope>
    <source>
        <strain evidence="10">CBS 10118</strain>
    </source>
</reference>
<dbReference type="Proteomes" id="UP000092730">
    <property type="component" value="Chromosome 2"/>
</dbReference>
<protein>
    <recommendedName>
        <fullName evidence="3 8">Mediator of RNA polymerase II transcription subunit 7</fullName>
    </recommendedName>
</protein>
<evidence type="ECO:0000313" key="10">
    <source>
        <dbReference type="EMBL" id="OCF28417.1"/>
    </source>
</evidence>
<reference evidence="10" key="1">
    <citation type="submission" date="2013-07" db="EMBL/GenBank/DDBJ databases">
        <title>The Genome Sequence of Cryptococcus bestiolae CBS10118.</title>
        <authorList>
            <consortium name="The Broad Institute Genome Sequencing Platform"/>
            <person name="Cuomo C."/>
            <person name="Litvintseva A."/>
            <person name="Chen Y."/>
            <person name="Heitman J."/>
            <person name="Sun S."/>
            <person name="Springer D."/>
            <person name="Dromer F."/>
            <person name="Young S.K."/>
            <person name="Zeng Q."/>
            <person name="Gargeya S."/>
            <person name="Fitzgerald M."/>
            <person name="Abouelleil A."/>
            <person name="Alvarado L."/>
            <person name="Berlin A.M."/>
            <person name="Chapman S.B."/>
            <person name="Dewar J."/>
            <person name="Goldberg J."/>
            <person name="Griggs A."/>
            <person name="Gujja S."/>
            <person name="Hansen M."/>
            <person name="Howarth C."/>
            <person name="Imamovic A."/>
            <person name="Larimer J."/>
            <person name="McCowan C."/>
            <person name="Murphy C."/>
            <person name="Pearson M."/>
            <person name="Priest M."/>
            <person name="Roberts A."/>
            <person name="Saif S."/>
            <person name="Shea T."/>
            <person name="Sykes S."/>
            <person name="Wortman J."/>
            <person name="Nusbaum C."/>
            <person name="Birren B."/>
        </authorList>
    </citation>
    <scope>NUCLEOTIDE SEQUENCE [LARGE SCALE GENOMIC DNA]</scope>
    <source>
        <strain evidence="10">CBS 10118</strain>
    </source>
</reference>
<evidence type="ECO:0000256" key="8">
    <source>
        <dbReference type="RuleBase" id="RU364060"/>
    </source>
</evidence>
<dbReference type="SUPFAM" id="SSF140718">
    <property type="entry name" value="Mediator hinge subcomplex-like"/>
    <property type="match status" value="1"/>
</dbReference>
<dbReference type="STRING" id="1296100.A0A1B9GBM1"/>
<dbReference type="AlphaFoldDB" id="A0A1B9GBM1"/>
<accession>A0A1B9GBM1</accession>
<dbReference type="EMBL" id="KI894019">
    <property type="protein sequence ID" value="OCF28417.1"/>
    <property type="molecule type" value="Genomic_DNA"/>
</dbReference>
<evidence type="ECO:0000313" key="11">
    <source>
        <dbReference type="EMBL" id="WVW82559.1"/>
    </source>
</evidence>